<keyword evidence="3" id="KW-1185">Reference proteome</keyword>
<evidence type="ECO:0000256" key="1">
    <source>
        <dbReference type="ARBA" id="ARBA00009995"/>
    </source>
</evidence>
<evidence type="ECO:0000313" key="3">
    <source>
        <dbReference type="Proteomes" id="UP000324897"/>
    </source>
</evidence>
<comment type="similarity">
    <text evidence="1">Belongs to the UDP-glycosyltransferase family.</text>
</comment>
<organism evidence="2 3">
    <name type="scientific">Eragrostis curvula</name>
    <name type="common">weeping love grass</name>
    <dbReference type="NCBI Taxonomy" id="38414"/>
    <lineage>
        <taxon>Eukaryota</taxon>
        <taxon>Viridiplantae</taxon>
        <taxon>Streptophyta</taxon>
        <taxon>Embryophyta</taxon>
        <taxon>Tracheophyta</taxon>
        <taxon>Spermatophyta</taxon>
        <taxon>Magnoliopsida</taxon>
        <taxon>Liliopsida</taxon>
        <taxon>Poales</taxon>
        <taxon>Poaceae</taxon>
        <taxon>PACMAD clade</taxon>
        <taxon>Chloridoideae</taxon>
        <taxon>Eragrostideae</taxon>
        <taxon>Eragrostidinae</taxon>
        <taxon>Eragrostis</taxon>
    </lineage>
</organism>
<dbReference type="SUPFAM" id="SSF53756">
    <property type="entry name" value="UDP-Glycosyltransferase/glycogen phosphorylase"/>
    <property type="match status" value="1"/>
</dbReference>
<dbReference type="GO" id="GO:0080044">
    <property type="term" value="F:quercetin 7-O-glucosyltransferase activity"/>
    <property type="evidence" value="ECO:0007669"/>
    <property type="project" value="TreeGrafter"/>
</dbReference>
<evidence type="ECO:0000313" key="2">
    <source>
        <dbReference type="EMBL" id="TVU25601.1"/>
    </source>
</evidence>
<protein>
    <submittedName>
        <fullName evidence="2">Uncharacterized protein</fullName>
    </submittedName>
</protein>
<dbReference type="Gramene" id="TVU25601">
    <property type="protein sequence ID" value="TVU25601"/>
    <property type="gene ID" value="EJB05_28103"/>
</dbReference>
<dbReference type="EMBL" id="RWGY01000013">
    <property type="protein sequence ID" value="TVU25601.1"/>
    <property type="molecule type" value="Genomic_DNA"/>
</dbReference>
<dbReference type="PANTHER" id="PTHR11926">
    <property type="entry name" value="GLUCOSYL/GLUCURONOSYL TRANSFERASES"/>
    <property type="match status" value="1"/>
</dbReference>
<proteinExistence type="inferred from homology"/>
<accession>A0A5J9UQP9</accession>
<reference evidence="2 3" key="1">
    <citation type="journal article" date="2019" name="Sci. Rep.">
        <title>A high-quality genome of Eragrostis curvula grass provides insights into Poaceae evolution and supports new strategies to enhance forage quality.</title>
        <authorList>
            <person name="Carballo J."/>
            <person name="Santos B.A.C.M."/>
            <person name="Zappacosta D."/>
            <person name="Garbus I."/>
            <person name="Selva J.P."/>
            <person name="Gallo C.A."/>
            <person name="Diaz A."/>
            <person name="Albertini E."/>
            <person name="Caccamo M."/>
            <person name="Echenique V."/>
        </authorList>
    </citation>
    <scope>NUCLEOTIDE SEQUENCE [LARGE SCALE GENOMIC DNA]</scope>
    <source>
        <strain evidence="3">cv. Victoria</strain>
        <tissue evidence="2">Leaf</tissue>
    </source>
</reference>
<feature type="non-terminal residue" evidence="2">
    <location>
        <position position="258"/>
    </location>
</feature>
<dbReference type="AlphaFoldDB" id="A0A5J9UQP9"/>
<dbReference type="Proteomes" id="UP000324897">
    <property type="component" value="Chromosome 2"/>
</dbReference>
<feature type="non-terminal residue" evidence="2">
    <location>
        <position position="1"/>
    </location>
</feature>
<dbReference type="Gene3D" id="3.40.50.2000">
    <property type="entry name" value="Glycogen Phosphorylase B"/>
    <property type="match status" value="2"/>
</dbReference>
<dbReference type="PANTHER" id="PTHR11926:SF1374">
    <property type="entry name" value="UDP-GLYCOSYLTRANSFERASE 76F1-RELATED"/>
    <property type="match status" value="1"/>
</dbReference>
<dbReference type="OrthoDB" id="5835829at2759"/>
<sequence length="258" mass="28259">MASRNGPGGRVVFFPFPYQVHFNPVLRLAGALHARRLAVIVFHTELRAPDPADFAGDYHFVPVPVEIPPEVVASEDIARQVIELNASCKAPFKDRLAALLADGEEGGRVLHVITDVIWHSAQAAARELGVPAMGMMTSCASSFRTFMAYPILIEKGYLPVQASPTCHPSVGQSRCSTAVLRSYNQHLRSLEAADLHKIREEMAIQVFAVGLLNKLSPAAKTSLYQLQPDRRCLDWLDTQVPCSVIYVSFGSLAAMDPH</sequence>
<name>A0A5J9UQP9_9POAL</name>
<gene>
    <name evidence="2" type="ORF">EJB05_28103</name>
</gene>
<comment type="caution">
    <text evidence="2">The sequence shown here is derived from an EMBL/GenBank/DDBJ whole genome shotgun (WGS) entry which is preliminary data.</text>
</comment>
<dbReference type="GO" id="GO:0080043">
    <property type="term" value="F:quercetin 3-O-glucosyltransferase activity"/>
    <property type="evidence" value="ECO:0007669"/>
    <property type="project" value="TreeGrafter"/>
</dbReference>